<keyword evidence="1" id="KW-1133">Transmembrane helix</keyword>
<feature type="transmembrane region" description="Helical" evidence="1">
    <location>
        <begin position="326"/>
        <end position="345"/>
    </location>
</feature>
<accession>A0ABZ0REI9</accession>
<feature type="transmembrane region" description="Helical" evidence="1">
    <location>
        <begin position="14"/>
        <end position="34"/>
    </location>
</feature>
<keyword evidence="1" id="KW-0472">Membrane</keyword>
<feature type="transmembrane region" description="Helical" evidence="1">
    <location>
        <begin position="137"/>
        <end position="158"/>
    </location>
</feature>
<protein>
    <submittedName>
        <fullName evidence="2">Uncharacterized protein</fullName>
    </submittedName>
</protein>
<feature type="transmembrane region" description="Helical" evidence="1">
    <location>
        <begin position="196"/>
        <end position="213"/>
    </location>
</feature>
<gene>
    <name evidence="2" type="ORF">SH580_10885</name>
</gene>
<proteinExistence type="predicted"/>
<name>A0ABZ0REI9_9BACT</name>
<dbReference type="RefSeq" id="WP_319830908.1">
    <property type="nucleotide sequence ID" value="NZ_CP138858.1"/>
</dbReference>
<reference evidence="2 3" key="1">
    <citation type="submission" date="2023-11" db="EMBL/GenBank/DDBJ databases">
        <title>Coraliomargarita sp. nov., isolated from marine algae.</title>
        <authorList>
            <person name="Lee J.K."/>
            <person name="Baek J.H."/>
            <person name="Kim J.M."/>
            <person name="Choi D.G."/>
            <person name="Jeon C.O."/>
        </authorList>
    </citation>
    <scope>NUCLEOTIDE SEQUENCE [LARGE SCALE GENOMIC DNA]</scope>
    <source>
        <strain evidence="2 3">J2-16</strain>
    </source>
</reference>
<feature type="transmembrane region" description="Helical" evidence="1">
    <location>
        <begin position="219"/>
        <end position="247"/>
    </location>
</feature>
<dbReference type="Proteomes" id="UP001324993">
    <property type="component" value="Chromosome"/>
</dbReference>
<dbReference type="EMBL" id="CP138858">
    <property type="protein sequence ID" value="WPJ93942.1"/>
    <property type="molecule type" value="Genomic_DNA"/>
</dbReference>
<feature type="transmembrane region" description="Helical" evidence="1">
    <location>
        <begin position="295"/>
        <end position="317"/>
    </location>
</feature>
<evidence type="ECO:0000256" key="1">
    <source>
        <dbReference type="SAM" id="Phobius"/>
    </source>
</evidence>
<sequence length="410" mass="45600">MNSTNTPATTPRPLAWWLVLCVGLILSILSYWTWQKWDTVWIERSESFFPPEWQNEDLDTLAWKYPIYRSNDTYQWVNVADALATGDRTPLYHRVDEGLLEGRPNRWHSGLARLLSTGGSLVASMQDWPTQRGIHHLAHWLGAAIQILAITLSCYLVSRLANPLSAVLFAALYYFNAAIGWDFAFSRLDHEASFQFCFLFNLLGIAGLCTQQGPERKYWALLAGISAGFCWWISATSMTALSALTTLGLAFECNRSRQLAHPDMSQAILYWGASAAATIGLLCLCDGRLNLTPSIATIHPIFILVQMGAALFCLALLQQGTPTKRALTFGLSLCLGLSPLLWLYIYQAEAHPWLDPMMRRLHDTIIEFQSPLSNGLWSQAESLQAAATTALALFVLPHSLNHAAHSSVAS</sequence>
<feature type="transmembrane region" description="Helical" evidence="1">
    <location>
        <begin position="164"/>
        <end position="184"/>
    </location>
</feature>
<organism evidence="2 3">
    <name type="scientific">Coraliomargarita algicola</name>
    <dbReference type="NCBI Taxonomy" id="3092156"/>
    <lineage>
        <taxon>Bacteria</taxon>
        <taxon>Pseudomonadati</taxon>
        <taxon>Verrucomicrobiota</taxon>
        <taxon>Opitutia</taxon>
        <taxon>Puniceicoccales</taxon>
        <taxon>Coraliomargaritaceae</taxon>
        <taxon>Coraliomargarita</taxon>
    </lineage>
</organism>
<keyword evidence="3" id="KW-1185">Reference proteome</keyword>
<evidence type="ECO:0000313" key="2">
    <source>
        <dbReference type="EMBL" id="WPJ93942.1"/>
    </source>
</evidence>
<feature type="transmembrane region" description="Helical" evidence="1">
    <location>
        <begin position="268"/>
        <end position="289"/>
    </location>
</feature>
<keyword evidence="1" id="KW-0812">Transmembrane</keyword>
<evidence type="ECO:0000313" key="3">
    <source>
        <dbReference type="Proteomes" id="UP001324993"/>
    </source>
</evidence>